<keyword evidence="2" id="KW-0282">Flagellum</keyword>
<dbReference type="EMBL" id="CP002057">
    <property type="protein sequence ID" value="ADI36947.1"/>
    <property type="molecule type" value="Genomic_DNA"/>
</dbReference>
<name>D7DUY7_METV3</name>
<keyword evidence="3" id="KW-1185">Reference proteome</keyword>
<evidence type="ECO:0000313" key="2">
    <source>
        <dbReference type="EMBL" id="ADI36947.1"/>
    </source>
</evidence>
<dbReference type="Proteomes" id="UP000007722">
    <property type="component" value="Chromosome"/>
</dbReference>
<keyword evidence="2" id="KW-0969">Cilium</keyword>
<dbReference type="AlphaFoldDB" id="D7DUY7"/>
<sequence length="132" mass="14764">MGFSSTVGSVLILTTLLICSVYLYSSVDVVSSKFTNAYSDHTENLQSKMNENLELINITKLGDDIVLKLSNNGTETLNSEHWTVMYNGTPKVYIANQSYITPLNKVEITINGSTPCRISLISEYGNKYYYKL</sequence>
<accession>D7DUY7</accession>
<dbReference type="HOGENOM" id="CLU_1881047_0_0_2"/>
<reference evidence="2 3" key="1">
    <citation type="submission" date="2010-05" db="EMBL/GenBank/DDBJ databases">
        <title>Complete sequence of Methanococcus voltae A3.</title>
        <authorList>
            <consortium name="US DOE Joint Genome Institute"/>
            <person name="Lucas S."/>
            <person name="Copeland A."/>
            <person name="Lapidus A."/>
            <person name="Cheng J.-F."/>
            <person name="Bruce D."/>
            <person name="Goodwin L."/>
            <person name="Pitluck S."/>
            <person name="Lowry S."/>
            <person name="Clum A."/>
            <person name="Land M."/>
            <person name="Hauser L."/>
            <person name="Kyrpides N."/>
            <person name="Mikhailova N."/>
            <person name="Whitman W.B."/>
            <person name="Woyke T."/>
        </authorList>
    </citation>
    <scope>NUCLEOTIDE SEQUENCE [LARGE SCALE GENOMIC DNA]</scope>
    <source>
        <strain evidence="3">ATCC BAA-1334 / A3</strain>
    </source>
</reference>
<dbReference type="eggNOG" id="arCOG01824">
    <property type="taxonomic scope" value="Archaea"/>
</dbReference>
<dbReference type="KEGG" id="mvo:Mvol_1290"/>
<dbReference type="FunCoup" id="D7DUY7">
    <property type="interactions" value="2"/>
</dbReference>
<evidence type="ECO:0000313" key="3">
    <source>
        <dbReference type="Proteomes" id="UP000007722"/>
    </source>
</evidence>
<proteinExistence type="predicted"/>
<dbReference type="InParanoid" id="D7DUY7"/>
<organism evidence="2 3">
    <name type="scientific">Methanococcus voltae (strain ATCC BAA-1334 / A3)</name>
    <dbReference type="NCBI Taxonomy" id="456320"/>
    <lineage>
        <taxon>Archaea</taxon>
        <taxon>Methanobacteriati</taxon>
        <taxon>Methanobacteriota</taxon>
        <taxon>Methanomada group</taxon>
        <taxon>Methanococci</taxon>
        <taxon>Methanococcales</taxon>
        <taxon>Methanococcaceae</taxon>
        <taxon>Methanococcus</taxon>
    </lineage>
</organism>
<keyword evidence="1" id="KW-1133">Transmembrane helix</keyword>
<keyword evidence="1" id="KW-0812">Transmembrane</keyword>
<feature type="transmembrane region" description="Helical" evidence="1">
    <location>
        <begin position="6"/>
        <end position="24"/>
    </location>
</feature>
<dbReference type="STRING" id="456320.Mvol_1290"/>
<keyword evidence="2" id="KW-0966">Cell projection</keyword>
<gene>
    <name evidence="2" type="ordered locus">Mvol_1290</name>
</gene>
<keyword evidence="1" id="KW-0472">Membrane</keyword>
<protein>
    <submittedName>
        <fullName evidence="2">Flagellin</fullName>
    </submittedName>
</protein>
<evidence type="ECO:0000256" key="1">
    <source>
        <dbReference type="SAM" id="Phobius"/>
    </source>
</evidence>
<dbReference type="OrthoDB" id="63667at2157"/>